<reference evidence="2" key="1">
    <citation type="journal article" date="2013" name="Nature">
        <title>Draft genome of the wheat A-genome progenitor Triticum urartu.</title>
        <authorList>
            <person name="Ling H.Q."/>
            <person name="Zhao S."/>
            <person name="Liu D."/>
            <person name="Wang J."/>
            <person name="Sun H."/>
            <person name="Zhang C."/>
            <person name="Fan H."/>
            <person name="Li D."/>
            <person name="Dong L."/>
            <person name="Tao Y."/>
            <person name="Gao C."/>
            <person name="Wu H."/>
            <person name="Li Y."/>
            <person name="Cui Y."/>
            <person name="Guo X."/>
            <person name="Zheng S."/>
            <person name="Wang B."/>
            <person name="Yu K."/>
            <person name="Liang Q."/>
            <person name="Yang W."/>
            <person name="Lou X."/>
            <person name="Chen J."/>
            <person name="Feng M."/>
            <person name="Jian J."/>
            <person name="Zhang X."/>
            <person name="Luo G."/>
            <person name="Jiang Y."/>
            <person name="Liu J."/>
            <person name="Wang Z."/>
            <person name="Sha Y."/>
            <person name="Zhang B."/>
            <person name="Wu H."/>
            <person name="Tang D."/>
            <person name="Shen Q."/>
            <person name="Xue P."/>
            <person name="Zou S."/>
            <person name="Wang X."/>
            <person name="Liu X."/>
            <person name="Wang F."/>
            <person name="Yang Y."/>
            <person name="An X."/>
            <person name="Dong Z."/>
            <person name="Zhang K."/>
            <person name="Zhang X."/>
            <person name="Luo M.C."/>
            <person name="Dvorak J."/>
            <person name="Tong Y."/>
            <person name="Wang J."/>
            <person name="Yang H."/>
            <person name="Li Z."/>
            <person name="Wang D."/>
            <person name="Zhang A."/>
            <person name="Wang J."/>
        </authorList>
    </citation>
    <scope>NUCLEOTIDE SEQUENCE</scope>
    <source>
        <strain evidence="2">cv. G1812</strain>
    </source>
</reference>
<dbReference type="Proteomes" id="UP000015106">
    <property type="component" value="Chromosome 2"/>
</dbReference>
<dbReference type="AlphaFoldDB" id="A0A8R7PGL2"/>
<name>A0A8R7PGL2_TRIUA</name>
<proteinExistence type="predicted"/>
<organism evidence="1 2">
    <name type="scientific">Triticum urartu</name>
    <name type="common">Red wild einkorn</name>
    <name type="synonym">Crithodium urartu</name>
    <dbReference type="NCBI Taxonomy" id="4572"/>
    <lineage>
        <taxon>Eukaryota</taxon>
        <taxon>Viridiplantae</taxon>
        <taxon>Streptophyta</taxon>
        <taxon>Embryophyta</taxon>
        <taxon>Tracheophyta</taxon>
        <taxon>Spermatophyta</taxon>
        <taxon>Magnoliopsida</taxon>
        <taxon>Liliopsida</taxon>
        <taxon>Poales</taxon>
        <taxon>Poaceae</taxon>
        <taxon>BOP clade</taxon>
        <taxon>Pooideae</taxon>
        <taxon>Triticodae</taxon>
        <taxon>Triticeae</taxon>
        <taxon>Triticinae</taxon>
        <taxon>Triticum</taxon>
    </lineage>
</organism>
<protein>
    <submittedName>
        <fullName evidence="1">Uncharacterized protein</fullName>
    </submittedName>
</protein>
<sequence length="40" mass="4679">MGYEVDRVHKMATMVYEVQAKRCHPPSALSCRDVQDKQRD</sequence>
<dbReference type="Gramene" id="TuG1812G0200003541.01.T01">
    <property type="protein sequence ID" value="TuG1812G0200003541.01.T01.cds385012"/>
    <property type="gene ID" value="TuG1812G0200003541.01"/>
</dbReference>
<accession>A0A8R7PGL2</accession>
<evidence type="ECO:0000313" key="1">
    <source>
        <dbReference type="EnsemblPlants" id="TuG1812G0200003541.01.T01.cds385012"/>
    </source>
</evidence>
<keyword evidence="2" id="KW-1185">Reference proteome</keyword>
<reference evidence="1" key="2">
    <citation type="submission" date="2018-03" db="EMBL/GenBank/DDBJ databases">
        <title>The Triticum urartu genome reveals the dynamic nature of wheat genome evolution.</title>
        <authorList>
            <person name="Ling H."/>
            <person name="Ma B."/>
            <person name="Shi X."/>
            <person name="Liu H."/>
            <person name="Dong L."/>
            <person name="Sun H."/>
            <person name="Cao Y."/>
            <person name="Gao Q."/>
            <person name="Zheng S."/>
            <person name="Li Y."/>
            <person name="Yu Y."/>
            <person name="Du H."/>
            <person name="Qi M."/>
            <person name="Li Y."/>
            <person name="Yu H."/>
            <person name="Cui Y."/>
            <person name="Wang N."/>
            <person name="Chen C."/>
            <person name="Wu H."/>
            <person name="Zhao Y."/>
            <person name="Zhang J."/>
            <person name="Li Y."/>
            <person name="Zhou W."/>
            <person name="Zhang B."/>
            <person name="Hu W."/>
            <person name="Eijk M."/>
            <person name="Tang J."/>
            <person name="Witsenboer H."/>
            <person name="Zhao S."/>
            <person name="Li Z."/>
            <person name="Zhang A."/>
            <person name="Wang D."/>
            <person name="Liang C."/>
        </authorList>
    </citation>
    <scope>NUCLEOTIDE SEQUENCE [LARGE SCALE GENOMIC DNA]</scope>
    <source>
        <strain evidence="1">cv. G1812</strain>
    </source>
</reference>
<evidence type="ECO:0000313" key="2">
    <source>
        <dbReference type="Proteomes" id="UP000015106"/>
    </source>
</evidence>
<dbReference type="EnsemblPlants" id="TuG1812G0200003541.01.T01">
    <property type="protein sequence ID" value="TuG1812G0200003541.01.T01.cds385012"/>
    <property type="gene ID" value="TuG1812G0200003541.01"/>
</dbReference>
<reference evidence="1" key="3">
    <citation type="submission" date="2022-06" db="UniProtKB">
        <authorList>
            <consortium name="EnsemblPlants"/>
        </authorList>
    </citation>
    <scope>IDENTIFICATION</scope>
</reference>